<proteinExistence type="predicted"/>
<gene>
    <name evidence="7" type="ORF">PC110_g10551</name>
    <name evidence="2" type="ORF">PC113_g11732</name>
    <name evidence="3" type="ORF">PC115_g11575</name>
    <name evidence="4" type="ORF">PC117_g14690</name>
    <name evidence="5" type="ORF">PC118_g12422</name>
    <name evidence="6" type="ORF">PC129_g11085</name>
</gene>
<sequence>MELALLQYSVDICLKAISIQCSREVDRFEFGAWSTTVRHTEDDEYLSDGDWDEDEDEGEGGDHDMDADDDVAMEESVASTSDLH</sequence>
<evidence type="ECO:0000313" key="5">
    <source>
        <dbReference type="EMBL" id="KAG2978224.1"/>
    </source>
</evidence>
<reference evidence="7 8" key="1">
    <citation type="submission" date="2018-01" db="EMBL/GenBank/DDBJ databases">
        <title>Draft genome of the strawberry crown rot pathogen Phytophthora cactorum.</title>
        <authorList>
            <person name="Armitage A.D."/>
            <person name="Lysoe E."/>
            <person name="Nellist C.F."/>
            <person name="Harrison R.J."/>
            <person name="Brurberg M.B."/>
        </authorList>
    </citation>
    <scope>NUCLEOTIDE SEQUENCE [LARGE SCALE GENOMIC DNA]</scope>
    <source>
        <strain evidence="7 8">10300</strain>
    </source>
</reference>
<protein>
    <submittedName>
        <fullName evidence="7">Uncharacterized protein</fullName>
    </submittedName>
</protein>
<evidence type="ECO:0000313" key="6">
    <source>
        <dbReference type="EMBL" id="KAG3218102.1"/>
    </source>
</evidence>
<dbReference type="Proteomes" id="UP000697107">
    <property type="component" value="Unassembled WGS sequence"/>
</dbReference>
<evidence type="ECO:0000313" key="3">
    <source>
        <dbReference type="EMBL" id="KAG2914809.1"/>
    </source>
</evidence>
<dbReference type="VEuPathDB" id="FungiDB:PC110_g10551"/>
<evidence type="ECO:0000313" key="8">
    <source>
        <dbReference type="Proteomes" id="UP000251314"/>
    </source>
</evidence>
<dbReference type="EMBL" id="RCML01000398">
    <property type="protein sequence ID" value="KAG2978224.1"/>
    <property type="molecule type" value="Genomic_DNA"/>
</dbReference>
<feature type="compositionally biased region" description="Acidic residues" evidence="1">
    <location>
        <begin position="42"/>
        <end position="73"/>
    </location>
</feature>
<dbReference type="EMBL" id="MJFZ01000250">
    <property type="protein sequence ID" value="RAW33119.1"/>
    <property type="molecule type" value="Genomic_DNA"/>
</dbReference>
<comment type="caution">
    <text evidence="7">The sequence shown here is derived from an EMBL/GenBank/DDBJ whole genome shotgun (WGS) entry which is preliminary data.</text>
</comment>
<dbReference type="AlphaFoldDB" id="A0A329S929"/>
<evidence type="ECO:0000313" key="2">
    <source>
        <dbReference type="EMBL" id="KAG2856256.1"/>
    </source>
</evidence>
<dbReference type="Proteomes" id="UP000774804">
    <property type="component" value="Unassembled WGS sequence"/>
</dbReference>
<evidence type="ECO:0000256" key="1">
    <source>
        <dbReference type="SAM" id="MobiDB-lite"/>
    </source>
</evidence>
<accession>A0A329S929</accession>
<evidence type="ECO:0000313" key="4">
    <source>
        <dbReference type="EMBL" id="KAG2927101.1"/>
    </source>
</evidence>
<dbReference type="EMBL" id="RCMK01000467">
    <property type="protein sequence ID" value="KAG2927101.1"/>
    <property type="molecule type" value="Genomic_DNA"/>
</dbReference>
<dbReference type="Proteomes" id="UP000251314">
    <property type="component" value="Unassembled WGS sequence"/>
</dbReference>
<dbReference type="Proteomes" id="UP000736787">
    <property type="component" value="Unassembled WGS sequence"/>
</dbReference>
<name>A0A329S929_9STRA</name>
<feature type="region of interest" description="Disordered" evidence="1">
    <location>
        <begin position="41"/>
        <end position="84"/>
    </location>
</feature>
<organism evidence="7 8">
    <name type="scientific">Phytophthora cactorum</name>
    <dbReference type="NCBI Taxonomy" id="29920"/>
    <lineage>
        <taxon>Eukaryota</taxon>
        <taxon>Sar</taxon>
        <taxon>Stramenopiles</taxon>
        <taxon>Oomycota</taxon>
        <taxon>Peronosporomycetes</taxon>
        <taxon>Peronosporales</taxon>
        <taxon>Peronosporaceae</taxon>
        <taxon>Phytophthora</taxon>
    </lineage>
</organism>
<dbReference type="EMBL" id="RCMV01000382">
    <property type="protein sequence ID" value="KAG3218102.1"/>
    <property type="molecule type" value="Genomic_DNA"/>
</dbReference>
<dbReference type="EMBL" id="RCMI01000366">
    <property type="protein sequence ID" value="KAG2914809.1"/>
    <property type="molecule type" value="Genomic_DNA"/>
</dbReference>
<evidence type="ECO:0000313" key="7">
    <source>
        <dbReference type="EMBL" id="RAW33119.1"/>
    </source>
</evidence>
<dbReference type="EMBL" id="RCMG01000341">
    <property type="protein sequence ID" value="KAG2856256.1"/>
    <property type="molecule type" value="Genomic_DNA"/>
</dbReference>
<dbReference type="Proteomes" id="UP000735874">
    <property type="component" value="Unassembled WGS sequence"/>
</dbReference>
<reference evidence="2" key="2">
    <citation type="submission" date="2018-10" db="EMBL/GenBank/DDBJ databases">
        <title>Effector identification in a new, highly contiguous assembly of the strawberry crown rot pathogen Phytophthora cactorum.</title>
        <authorList>
            <person name="Armitage A.D."/>
            <person name="Nellist C.F."/>
            <person name="Bates H."/>
            <person name="Vickerstaff R.J."/>
            <person name="Harrison R.J."/>
        </authorList>
    </citation>
    <scope>NUCLEOTIDE SEQUENCE</scope>
    <source>
        <strain evidence="2">15-7</strain>
        <strain evidence="3">4032</strain>
        <strain evidence="4">4040</strain>
        <strain evidence="5">P415</strain>
        <strain evidence="6">P421</strain>
    </source>
</reference>
<dbReference type="Proteomes" id="UP000760860">
    <property type="component" value="Unassembled WGS sequence"/>
</dbReference>
<keyword evidence="8" id="KW-1185">Reference proteome</keyword>